<comment type="caution">
    <text evidence="2">The sequence shown here is derived from an EMBL/GenBank/DDBJ whole genome shotgun (WGS) entry which is preliminary data.</text>
</comment>
<dbReference type="EMBL" id="JBDZYD010000001">
    <property type="protein sequence ID" value="MEQ0557674.1"/>
    <property type="molecule type" value="Genomic_DNA"/>
</dbReference>
<feature type="transmembrane region" description="Helical" evidence="1">
    <location>
        <begin position="251"/>
        <end position="275"/>
    </location>
</feature>
<feature type="transmembrane region" description="Helical" evidence="1">
    <location>
        <begin position="196"/>
        <end position="217"/>
    </location>
</feature>
<dbReference type="Proteomes" id="UP001440984">
    <property type="component" value="Unassembled WGS sequence"/>
</dbReference>
<sequence length="393" mass="43247">MSARPFAPGRPAAELLLVLGVPAAMVYMAVSSAVHGTLTAPGCSPGRILALMFFGPDNQGLTCVRLPFTADLPSLGLGVTSEMAVVLYLLLVRRLRNLDRVLSGGSTAIFDRGQLEQEPMKKRYDDFFAKLRVSKRRQLLLLAGVLAVGIWFYVNVSGSSHLFKALPDIQGVHHPAPALQEAYRLSWWARWQTDPAMAALWIVVGSIGTYFACRQAYLYYHLARLFRDAPKLMVFHHVPARVDRDHGWRPVGGLVAVAYFSSLSFVCSLIVLIYIMRDPEAAPAYRLFVNILLATVAFVGMVLNVAMLTTLRRGIAKAYETTLRDKILALNADSDAAEEEGDHLAARTIRLEADHLVGDAGYPVRGRAVRFASLASGLIPVLKLSHDVINLYF</sequence>
<evidence type="ECO:0000313" key="2">
    <source>
        <dbReference type="EMBL" id="MEQ0557674.1"/>
    </source>
</evidence>
<feature type="transmembrane region" description="Helical" evidence="1">
    <location>
        <begin position="74"/>
        <end position="92"/>
    </location>
</feature>
<feature type="transmembrane region" description="Helical" evidence="1">
    <location>
        <begin position="287"/>
        <end position="308"/>
    </location>
</feature>
<feature type="transmembrane region" description="Helical" evidence="1">
    <location>
        <begin position="139"/>
        <end position="156"/>
    </location>
</feature>
<keyword evidence="3" id="KW-1185">Reference proteome</keyword>
<proteinExistence type="predicted"/>
<keyword evidence="1" id="KW-0472">Membrane</keyword>
<name>A0ABV0L5U7_9PSEU</name>
<organism evidence="2 3">
    <name type="scientific">Amycolatopsis melonis</name>
    <dbReference type="NCBI Taxonomy" id="3156488"/>
    <lineage>
        <taxon>Bacteria</taxon>
        <taxon>Bacillati</taxon>
        <taxon>Actinomycetota</taxon>
        <taxon>Actinomycetes</taxon>
        <taxon>Pseudonocardiales</taxon>
        <taxon>Pseudonocardiaceae</taxon>
        <taxon>Amycolatopsis</taxon>
    </lineage>
</organism>
<evidence type="ECO:0000256" key="1">
    <source>
        <dbReference type="SAM" id="Phobius"/>
    </source>
</evidence>
<accession>A0ABV0L5U7</accession>
<gene>
    <name evidence="2" type="ORF">ABJI51_01235</name>
</gene>
<protein>
    <submittedName>
        <fullName evidence="2">Uncharacterized protein</fullName>
    </submittedName>
</protein>
<dbReference type="RefSeq" id="WP_348946977.1">
    <property type="nucleotide sequence ID" value="NZ_JBDZYD010000001.1"/>
</dbReference>
<reference evidence="2 3" key="1">
    <citation type="submission" date="2024-05" db="EMBL/GenBank/DDBJ databases">
        <authorList>
            <person name="Zhao H."/>
            <person name="Xu Y."/>
            <person name="Lin S."/>
            <person name="Spain J.C."/>
            <person name="Zhou N.-Y."/>
        </authorList>
    </citation>
    <scope>NUCLEOTIDE SEQUENCE [LARGE SCALE GENOMIC DNA]</scope>
    <source>
        <strain evidence="2 3">NEAU-NG30</strain>
    </source>
</reference>
<keyword evidence="1" id="KW-0812">Transmembrane</keyword>
<keyword evidence="1" id="KW-1133">Transmembrane helix</keyword>
<feature type="transmembrane region" description="Helical" evidence="1">
    <location>
        <begin position="12"/>
        <end position="30"/>
    </location>
</feature>
<evidence type="ECO:0000313" key="3">
    <source>
        <dbReference type="Proteomes" id="UP001440984"/>
    </source>
</evidence>